<name>A0A521FYY0_9BACT</name>
<reference evidence="1" key="1">
    <citation type="submission" date="2017-07" db="EMBL/GenBank/DDBJ databases">
        <title>The cable genome - Insights into the physiology and evolution of filamentous bacteria capable of sulfide oxidation via long distance electron transfer.</title>
        <authorList>
            <person name="Thorup C."/>
            <person name="Bjerg J.T."/>
            <person name="Schreiber L."/>
            <person name="Nielsen L.P."/>
            <person name="Kjeldsen K.U."/>
            <person name="Boesen T."/>
            <person name="Boggild A."/>
            <person name="Meysman F."/>
            <person name="Geelhoed J."/>
            <person name="Schramm A."/>
        </authorList>
    </citation>
    <scope>NUCLEOTIDE SEQUENCE [LARGE SCALE GENOMIC DNA]</scope>
    <source>
        <strain evidence="1">GS</strain>
    </source>
</reference>
<dbReference type="Gene3D" id="3.30.870.10">
    <property type="entry name" value="Endonuclease Chain A"/>
    <property type="match status" value="1"/>
</dbReference>
<evidence type="ECO:0000313" key="1">
    <source>
        <dbReference type="EMBL" id="TAA73851.1"/>
    </source>
</evidence>
<comment type="caution">
    <text evidence="1">The sequence shown here is derived from an EMBL/GenBank/DDBJ whole genome shotgun (WGS) entry which is preliminary data.</text>
</comment>
<keyword evidence="2" id="KW-1185">Reference proteome</keyword>
<accession>A0A521FYY0</accession>
<dbReference type="InterPro" id="IPR059166">
    <property type="entry name" value="PLD-like_cat"/>
</dbReference>
<dbReference type="EMBL" id="NQJD01000054">
    <property type="protein sequence ID" value="TAA73851.1"/>
    <property type="molecule type" value="Genomic_DNA"/>
</dbReference>
<proteinExistence type="predicted"/>
<dbReference type="CDD" id="cd09176">
    <property type="entry name" value="PLDc_unchar6"/>
    <property type="match status" value="1"/>
</dbReference>
<dbReference type="SUPFAM" id="SSF56024">
    <property type="entry name" value="Phospholipase D/nuclease"/>
    <property type="match status" value="1"/>
</dbReference>
<evidence type="ECO:0000313" key="2">
    <source>
        <dbReference type="Proteomes" id="UP000316238"/>
    </source>
</evidence>
<protein>
    <submittedName>
        <fullName evidence="1">PLD-like domain-containing protein</fullName>
    </submittedName>
</protein>
<sequence length="225" mass="25819">MATFLNTSKINFLLDELIQTAKEELILISPFLKFNDRMQELLHDKGGQRLEVNIVYGKQELQPNETKWLAEQKHIKTSFCKNLHAKCYLNENHCIITSMNLYDFSQVNNNEMGVSFSKTQDKLLYNGAYEEAQRLLRISGENKPAVPASEQHQEWSKLTTAKLAEHLGKSSNEIFGLLLKEGYLEMIKGSYELTEKGRKVAGGEKRISKYGGAPYFLWNKPKPKQ</sequence>
<dbReference type="AlphaFoldDB" id="A0A521FYY0"/>
<gene>
    <name evidence="1" type="ORF">CDV28_1545</name>
</gene>
<organism evidence="1 2">
    <name type="scientific">Candidatus Electronema aureum</name>
    <dbReference type="NCBI Taxonomy" id="2005002"/>
    <lineage>
        <taxon>Bacteria</taxon>
        <taxon>Pseudomonadati</taxon>
        <taxon>Thermodesulfobacteriota</taxon>
        <taxon>Desulfobulbia</taxon>
        <taxon>Desulfobulbales</taxon>
        <taxon>Desulfobulbaceae</taxon>
        <taxon>Candidatus Electronema</taxon>
    </lineage>
</organism>
<dbReference type="Proteomes" id="UP000316238">
    <property type="component" value="Unassembled WGS sequence"/>
</dbReference>